<dbReference type="Proteomes" id="UP001404956">
    <property type="component" value="Unassembled WGS sequence"/>
</dbReference>
<reference evidence="1 2" key="1">
    <citation type="submission" date="2024-02" db="EMBL/GenBank/DDBJ databases">
        <title>Deinococcus aluminii NBRC 112889.</title>
        <authorList>
            <person name="Ichikawa N."/>
            <person name="Katano-Makiyama Y."/>
            <person name="Hidaka K."/>
        </authorList>
    </citation>
    <scope>NUCLEOTIDE SEQUENCE [LARGE SCALE GENOMIC DNA]</scope>
    <source>
        <strain evidence="1 2">NBRC 112889</strain>
    </source>
</reference>
<evidence type="ECO:0000313" key="1">
    <source>
        <dbReference type="EMBL" id="GAA5533895.1"/>
    </source>
</evidence>
<dbReference type="RefSeq" id="WP_345454724.1">
    <property type="nucleotide sequence ID" value="NZ_BAABRV010000005.1"/>
</dbReference>
<evidence type="ECO:0000313" key="2">
    <source>
        <dbReference type="Proteomes" id="UP001404956"/>
    </source>
</evidence>
<organism evidence="1 2">
    <name type="scientific">Deinococcus aluminii</name>
    <dbReference type="NCBI Taxonomy" id="1656885"/>
    <lineage>
        <taxon>Bacteria</taxon>
        <taxon>Thermotogati</taxon>
        <taxon>Deinococcota</taxon>
        <taxon>Deinococci</taxon>
        <taxon>Deinococcales</taxon>
        <taxon>Deinococcaceae</taxon>
        <taxon>Deinococcus</taxon>
    </lineage>
</organism>
<comment type="caution">
    <text evidence="1">The sequence shown here is derived from an EMBL/GenBank/DDBJ whole genome shotgun (WGS) entry which is preliminary data.</text>
</comment>
<gene>
    <name evidence="1" type="ORF">Dalu01_02303</name>
</gene>
<protein>
    <recommendedName>
        <fullName evidence="3">Zinc finger/thioredoxin putative domain-containing protein</fullName>
    </recommendedName>
</protein>
<name>A0ABP9XEV7_9DEIO</name>
<dbReference type="EMBL" id="BAABRV010000005">
    <property type="protein sequence ID" value="GAA5533895.1"/>
    <property type="molecule type" value="Genomic_DNA"/>
</dbReference>
<sequence length="169" mass="18304">MAGPVSFTVTCPQCGQTFPVGEPVCFRYGEPLALLSCPRCQAHLGLSQDGQVQLLTAPPPAPRVPPHPLRLGDQQATARRVLDLTEDGFRERHLQVPVSLLALRVGVERGTLSAEQRAELARVTQLAFLSTRAPLPGEVPGRGLLFWGDDPTGRGLWQLFAHLKGQAQT</sequence>
<evidence type="ECO:0008006" key="3">
    <source>
        <dbReference type="Google" id="ProtNLM"/>
    </source>
</evidence>
<accession>A0ABP9XEV7</accession>
<keyword evidence="2" id="KW-1185">Reference proteome</keyword>
<proteinExistence type="predicted"/>